<feature type="transmembrane region" description="Helical" evidence="7">
    <location>
        <begin position="382"/>
        <end position="402"/>
    </location>
</feature>
<dbReference type="PANTHER" id="PTHR33885">
    <property type="entry name" value="PHAGE SHOCK PROTEIN C"/>
    <property type="match status" value="1"/>
</dbReference>
<evidence type="ECO:0000313" key="10">
    <source>
        <dbReference type="Proteomes" id="UP001595850"/>
    </source>
</evidence>
<feature type="compositionally biased region" description="Low complexity" evidence="6">
    <location>
        <begin position="9"/>
        <end position="23"/>
    </location>
</feature>
<evidence type="ECO:0000256" key="5">
    <source>
        <dbReference type="ARBA" id="ARBA00023136"/>
    </source>
</evidence>
<protein>
    <submittedName>
        <fullName evidence="9">PspC domain-containing protein</fullName>
    </submittedName>
</protein>
<gene>
    <name evidence="9" type="ORF">ACFOWE_06125</name>
</gene>
<dbReference type="EMBL" id="JBHSBM010000011">
    <property type="protein sequence ID" value="MFC4057862.1"/>
    <property type="molecule type" value="Genomic_DNA"/>
</dbReference>
<evidence type="ECO:0000256" key="3">
    <source>
        <dbReference type="ARBA" id="ARBA00022692"/>
    </source>
</evidence>
<evidence type="ECO:0000259" key="8">
    <source>
        <dbReference type="Pfam" id="PF04024"/>
    </source>
</evidence>
<feature type="compositionally biased region" description="Pro residues" evidence="6">
    <location>
        <begin position="198"/>
        <end position="221"/>
    </location>
</feature>
<accession>A0ABV8I109</accession>
<evidence type="ECO:0000256" key="2">
    <source>
        <dbReference type="ARBA" id="ARBA00022475"/>
    </source>
</evidence>
<keyword evidence="10" id="KW-1185">Reference proteome</keyword>
<evidence type="ECO:0000256" key="7">
    <source>
        <dbReference type="SAM" id="Phobius"/>
    </source>
</evidence>
<feature type="transmembrane region" description="Helical" evidence="7">
    <location>
        <begin position="124"/>
        <end position="143"/>
    </location>
</feature>
<keyword evidence="2" id="KW-1003">Cell membrane</keyword>
<feature type="transmembrane region" description="Helical" evidence="7">
    <location>
        <begin position="54"/>
        <end position="80"/>
    </location>
</feature>
<evidence type="ECO:0000256" key="4">
    <source>
        <dbReference type="ARBA" id="ARBA00022989"/>
    </source>
</evidence>
<dbReference type="Pfam" id="PF04024">
    <property type="entry name" value="PspC"/>
    <property type="match status" value="1"/>
</dbReference>
<reference evidence="10" key="1">
    <citation type="journal article" date="2019" name="Int. J. Syst. Evol. Microbiol.">
        <title>The Global Catalogue of Microorganisms (GCM) 10K type strain sequencing project: providing services to taxonomists for standard genome sequencing and annotation.</title>
        <authorList>
            <consortium name="The Broad Institute Genomics Platform"/>
            <consortium name="The Broad Institute Genome Sequencing Center for Infectious Disease"/>
            <person name="Wu L."/>
            <person name="Ma J."/>
        </authorList>
    </citation>
    <scope>NUCLEOTIDE SEQUENCE [LARGE SCALE GENOMIC DNA]</scope>
    <source>
        <strain evidence="10">TBRC 4489</strain>
    </source>
</reference>
<evidence type="ECO:0000256" key="1">
    <source>
        <dbReference type="ARBA" id="ARBA00004162"/>
    </source>
</evidence>
<feature type="compositionally biased region" description="Low complexity" evidence="6">
    <location>
        <begin position="238"/>
        <end position="290"/>
    </location>
</feature>
<organism evidence="9 10">
    <name type="scientific">Planomonospora corallina</name>
    <dbReference type="NCBI Taxonomy" id="1806052"/>
    <lineage>
        <taxon>Bacteria</taxon>
        <taxon>Bacillati</taxon>
        <taxon>Actinomycetota</taxon>
        <taxon>Actinomycetes</taxon>
        <taxon>Streptosporangiales</taxon>
        <taxon>Streptosporangiaceae</taxon>
        <taxon>Planomonospora</taxon>
    </lineage>
</organism>
<keyword evidence="3 7" id="KW-0812">Transmembrane</keyword>
<dbReference type="InterPro" id="IPR052027">
    <property type="entry name" value="PspC"/>
</dbReference>
<feature type="domain" description="Phage shock protein PspC N-terminal" evidence="8">
    <location>
        <begin position="27"/>
        <end position="83"/>
    </location>
</feature>
<dbReference type="RefSeq" id="WP_377285970.1">
    <property type="nucleotide sequence ID" value="NZ_JBHSBM010000011.1"/>
</dbReference>
<comment type="subcellular location">
    <subcellularLocation>
        <location evidence="1">Cell membrane</location>
        <topology evidence="1">Single-pass membrane protein</topology>
    </subcellularLocation>
</comment>
<name>A0ABV8I109_9ACTN</name>
<sequence>MTDTGNAQDPASTSPDSPPTASADGRRRLLRCDEGRILTGVCAGLGRHTGIDPVLFRVGFAMLVIASGVGIMLYVAAFLLMREAGGGPGYVEQWTRRDFDGETVLALLTAVFAFGLFINVTSGGIGTATVVVGTLFAVALLTAHSRGVDLLGMARSLPEGLRRARRAVPRPSVTEPYPHVPPTAEPWTPRSPSDQVPPAAPVAQPPAPQPSAPQPPAPPVSPVAEPDPEERRRTVEEAIAAARSRMTAAQASATPAEAPESTKVPEATETVETPETVETAEATGAVGTEPPAVPRPRPLPSFDSSGAPFAPHGPYRPLDPRAGLSPYADLPFDLAAYGPPARPARPASRPRRPRAFVGTITTFLALLVGGIIMTVQSASGQVNMTVVGASVLVTIGAGLLVATWFGRGAALVGTGTVVALALVIGSTVSDVPRKVGTYHWAPTSVAQLAEGYTVGIGEGRLDLSEVVFPPGSRTTVEASVSVGELTVILPPTVRAEVTGHARIGDVKIDHAVQGGPDVRYERVLEPEVETEGEVATVVLTVRMGIGDVEVRRAA</sequence>
<feature type="transmembrane region" description="Helical" evidence="7">
    <location>
        <begin position="409"/>
        <end position="428"/>
    </location>
</feature>
<dbReference type="PANTHER" id="PTHR33885:SF3">
    <property type="entry name" value="PHAGE SHOCK PROTEIN C"/>
    <property type="match status" value="1"/>
</dbReference>
<dbReference type="Proteomes" id="UP001595850">
    <property type="component" value="Unassembled WGS sequence"/>
</dbReference>
<comment type="caution">
    <text evidence="9">The sequence shown here is derived from an EMBL/GenBank/DDBJ whole genome shotgun (WGS) entry which is preliminary data.</text>
</comment>
<feature type="transmembrane region" description="Helical" evidence="7">
    <location>
        <begin position="355"/>
        <end position="376"/>
    </location>
</feature>
<keyword evidence="4 7" id="KW-1133">Transmembrane helix</keyword>
<feature type="transmembrane region" description="Helical" evidence="7">
    <location>
        <begin position="101"/>
        <end position="118"/>
    </location>
</feature>
<proteinExistence type="predicted"/>
<feature type="region of interest" description="Disordered" evidence="6">
    <location>
        <begin position="161"/>
        <end position="293"/>
    </location>
</feature>
<keyword evidence="5 7" id="KW-0472">Membrane</keyword>
<dbReference type="InterPro" id="IPR007168">
    <property type="entry name" value="Phageshock_PspC_N"/>
</dbReference>
<evidence type="ECO:0000256" key="6">
    <source>
        <dbReference type="SAM" id="MobiDB-lite"/>
    </source>
</evidence>
<feature type="region of interest" description="Disordered" evidence="6">
    <location>
        <begin position="1"/>
        <end position="25"/>
    </location>
</feature>
<evidence type="ECO:0000313" key="9">
    <source>
        <dbReference type="EMBL" id="MFC4057862.1"/>
    </source>
</evidence>